<evidence type="ECO:0000256" key="1">
    <source>
        <dbReference type="SAM" id="Phobius"/>
    </source>
</evidence>
<evidence type="ECO:0000313" key="2">
    <source>
        <dbReference type="EMBL" id="MBX49674.1"/>
    </source>
</evidence>
<protein>
    <submittedName>
        <fullName evidence="2">Uncharacterized protein</fullName>
    </submittedName>
</protein>
<accession>A0A2P2P4J1</accession>
<organism evidence="2">
    <name type="scientific">Rhizophora mucronata</name>
    <name type="common">Asiatic mangrove</name>
    <dbReference type="NCBI Taxonomy" id="61149"/>
    <lineage>
        <taxon>Eukaryota</taxon>
        <taxon>Viridiplantae</taxon>
        <taxon>Streptophyta</taxon>
        <taxon>Embryophyta</taxon>
        <taxon>Tracheophyta</taxon>
        <taxon>Spermatophyta</taxon>
        <taxon>Magnoliopsida</taxon>
        <taxon>eudicotyledons</taxon>
        <taxon>Gunneridae</taxon>
        <taxon>Pentapetalae</taxon>
        <taxon>rosids</taxon>
        <taxon>fabids</taxon>
        <taxon>Malpighiales</taxon>
        <taxon>Rhizophoraceae</taxon>
        <taxon>Rhizophora</taxon>
    </lineage>
</organism>
<dbReference type="EMBL" id="GGEC01069190">
    <property type="protein sequence ID" value="MBX49674.1"/>
    <property type="molecule type" value="Transcribed_RNA"/>
</dbReference>
<proteinExistence type="predicted"/>
<keyword evidence="1" id="KW-0472">Membrane</keyword>
<sequence length="47" mass="5302">MNLCNSKHISLLIAFSLFTMSIFPNFIETYSLCAGLLMFLVCCIIQP</sequence>
<keyword evidence="1" id="KW-1133">Transmembrane helix</keyword>
<feature type="transmembrane region" description="Helical" evidence="1">
    <location>
        <begin position="29"/>
        <end position="45"/>
    </location>
</feature>
<keyword evidence="1" id="KW-0812">Transmembrane</keyword>
<reference evidence="2" key="1">
    <citation type="submission" date="2018-02" db="EMBL/GenBank/DDBJ databases">
        <title>Rhizophora mucronata_Transcriptome.</title>
        <authorList>
            <person name="Meera S.P."/>
            <person name="Sreeshan A."/>
            <person name="Augustine A."/>
        </authorList>
    </citation>
    <scope>NUCLEOTIDE SEQUENCE</scope>
    <source>
        <tissue evidence="2">Leaf</tissue>
    </source>
</reference>
<dbReference type="AlphaFoldDB" id="A0A2P2P4J1"/>
<name>A0A2P2P4J1_RHIMU</name>